<evidence type="ECO:0000259" key="1">
    <source>
        <dbReference type="Pfam" id="PF00483"/>
    </source>
</evidence>
<dbReference type="AlphaFoldDB" id="A0A7V8SVB0"/>
<protein>
    <submittedName>
        <fullName evidence="2">NTP transferase domain-containing protein</fullName>
    </submittedName>
</protein>
<dbReference type="PANTHER" id="PTHR22572">
    <property type="entry name" value="SUGAR-1-PHOSPHATE GUANYL TRANSFERASE"/>
    <property type="match status" value="1"/>
</dbReference>
<keyword evidence="2" id="KW-0808">Transferase</keyword>
<dbReference type="Proteomes" id="UP000567293">
    <property type="component" value="Unassembled WGS sequence"/>
</dbReference>
<dbReference type="EMBL" id="JACDQQ010000048">
    <property type="protein sequence ID" value="MBA0083447.1"/>
    <property type="molecule type" value="Genomic_DNA"/>
</dbReference>
<dbReference type="GO" id="GO:0016740">
    <property type="term" value="F:transferase activity"/>
    <property type="evidence" value="ECO:0007669"/>
    <property type="project" value="UniProtKB-KW"/>
</dbReference>
<reference evidence="2" key="1">
    <citation type="submission" date="2020-06" db="EMBL/GenBank/DDBJ databases">
        <title>Legume-microbial interactions unlock mineral nutrients during tropical forest succession.</title>
        <authorList>
            <person name="Epihov D.Z."/>
        </authorList>
    </citation>
    <scope>NUCLEOTIDE SEQUENCE [LARGE SCALE GENOMIC DNA]</scope>
    <source>
        <strain evidence="2">Pan2503</strain>
    </source>
</reference>
<dbReference type="InterPro" id="IPR050486">
    <property type="entry name" value="Mannose-1P_guanyltransferase"/>
</dbReference>
<organism evidence="2 3">
    <name type="scientific">Candidatus Acidiferrum panamense</name>
    <dbReference type="NCBI Taxonomy" id="2741543"/>
    <lineage>
        <taxon>Bacteria</taxon>
        <taxon>Pseudomonadati</taxon>
        <taxon>Acidobacteriota</taxon>
        <taxon>Terriglobia</taxon>
        <taxon>Candidatus Acidiferrales</taxon>
        <taxon>Candidatus Acidiferrum</taxon>
    </lineage>
</organism>
<proteinExistence type="predicted"/>
<evidence type="ECO:0000313" key="2">
    <source>
        <dbReference type="EMBL" id="MBA0083447.1"/>
    </source>
</evidence>
<keyword evidence="3" id="KW-1185">Reference proteome</keyword>
<gene>
    <name evidence="2" type="ORF">HRJ53_00465</name>
</gene>
<comment type="caution">
    <text evidence="2">The sequence shown here is derived from an EMBL/GenBank/DDBJ whole genome shotgun (WGS) entry which is preliminary data.</text>
</comment>
<dbReference type="Pfam" id="PF00483">
    <property type="entry name" value="NTP_transferase"/>
    <property type="match status" value="1"/>
</dbReference>
<feature type="non-terminal residue" evidence="2">
    <location>
        <position position="168"/>
    </location>
</feature>
<accession>A0A7V8SVB0</accession>
<evidence type="ECO:0000313" key="3">
    <source>
        <dbReference type="Proteomes" id="UP000567293"/>
    </source>
</evidence>
<dbReference type="InterPro" id="IPR029044">
    <property type="entry name" value="Nucleotide-diphossugar_trans"/>
</dbReference>
<dbReference type="Gene3D" id="3.90.550.10">
    <property type="entry name" value="Spore Coat Polysaccharide Biosynthesis Protein SpsA, Chain A"/>
    <property type="match status" value="1"/>
</dbReference>
<name>A0A7V8SVB0_9BACT</name>
<dbReference type="SUPFAM" id="SSF53448">
    <property type="entry name" value="Nucleotide-diphospho-sugar transferases"/>
    <property type="match status" value="1"/>
</dbReference>
<dbReference type="InterPro" id="IPR005835">
    <property type="entry name" value="NTP_transferase_dom"/>
</dbReference>
<sequence>MKAMILAAGLGTRLRPLTNDRPKALVEVAGRTLLEITIGRLREFGVREVIVNVHHFAGMVAEYLREKNNFGMRIEISEEDRLLDTGGGLKKAAWFFREQGAAAAPFIVHNVDVISTIDLRQMLDFHTQNRALATLAVQQRPTSRYLLFDEQMQLCGRRLVKEQKTELV</sequence>
<feature type="domain" description="Nucleotidyl transferase" evidence="1">
    <location>
        <begin position="2"/>
        <end position="145"/>
    </location>
</feature>